<dbReference type="Pfam" id="PF13565">
    <property type="entry name" value="HTH_32"/>
    <property type="match status" value="1"/>
</dbReference>
<keyword evidence="3" id="KW-1185">Reference proteome</keyword>
<dbReference type="InterPro" id="IPR038717">
    <property type="entry name" value="Tc1-like_DDE_dom"/>
</dbReference>
<dbReference type="SUPFAM" id="SSF46689">
    <property type="entry name" value="Homeodomain-like"/>
    <property type="match status" value="1"/>
</dbReference>
<sequence length="355" mass="39870">MSRVAPKIECSAEVRAELERRAASRTEEARMVERARMILGCLDGAQVQAVAAQCQTRANTVIKWRNRFMAQGLLGLSDEPRPGAPKTYDEHFRQRVLAILELPPPKGQAVWDGPAVARALDSSVYAVWRVLRKEGICLQRQRSWCVSTDKEFAAKAADIVGLYLSPPENALVISVDEKPSIQALERMTGYVETDSGKIARGFQSTYKRHGTLNLFAALQVATGNIIAQITKTKRREDFLGFMDTIVAETPVGKELHVILDNYCTHKKCDAWLAQHPNVHFHFTPTSASWLNQVEIWFGILSRKALRGASFQNIAALRQAIEDFIAAYNPTATPFRWRKREVRGAQLRNTIANLRN</sequence>
<feature type="domain" description="Tc1-like transposase DDE" evidence="1">
    <location>
        <begin position="194"/>
        <end position="317"/>
    </location>
</feature>
<dbReference type="RefSeq" id="WP_319962750.1">
    <property type="nucleotide sequence ID" value="NZ_JAXARY010000024.1"/>
</dbReference>
<evidence type="ECO:0000313" key="2">
    <source>
        <dbReference type="EMBL" id="MDX8129653.1"/>
    </source>
</evidence>
<accession>A0ABU4UJJ8</accession>
<dbReference type="EMBL" id="JAXARY010000024">
    <property type="protein sequence ID" value="MDX8129653.1"/>
    <property type="molecule type" value="Genomic_DNA"/>
</dbReference>
<reference evidence="2 3" key="1">
    <citation type="submission" date="2023-11" db="EMBL/GenBank/DDBJ databases">
        <authorList>
            <person name="Ouyang M.-Y."/>
        </authorList>
    </citation>
    <scope>NUCLEOTIDE SEQUENCE [LARGE SCALE GENOMIC DNA]</scope>
    <source>
        <strain evidence="2 3">OY6</strain>
    </source>
</reference>
<dbReference type="NCBIfam" id="NF033545">
    <property type="entry name" value="transpos_IS630"/>
    <property type="match status" value="1"/>
</dbReference>
<dbReference type="Pfam" id="PF13358">
    <property type="entry name" value="DDE_3"/>
    <property type="match status" value="1"/>
</dbReference>
<dbReference type="InterPro" id="IPR009057">
    <property type="entry name" value="Homeodomain-like_sf"/>
</dbReference>
<evidence type="ECO:0000313" key="3">
    <source>
        <dbReference type="Proteomes" id="UP001284537"/>
    </source>
</evidence>
<dbReference type="InterPro" id="IPR036397">
    <property type="entry name" value="RNaseH_sf"/>
</dbReference>
<comment type="caution">
    <text evidence="2">The sequence shown here is derived from an EMBL/GenBank/DDBJ whole genome shotgun (WGS) entry which is preliminary data.</text>
</comment>
<dbReference type="PANTHER" id="PTHR30347:SF1">
    <property type="entry name" value="MECHANOSENSITIVE CHANNEL MSCK"/>
    <property type="match status" value="1"/>
</dbReference>
<gene>
    <name evidence="2" type="ORF">QLH52_20325</name>
</gene>
<proteinExistence type="predicted"/>
<dbReference type="InterPro" id="IPR052702">
    <property type="entry name" value="MscS-like_channel"/>
</dbReference>
<dbReference type="InterPro" id="IPR047655">
    <property type="entry name" value="Transpos_IS630-like"/>
</dbReference>
<protein>
    <submittedName>
        <fullName evidence="2">IS630 family transposase</fullName>
    </submittedName>
</protein>
<name>A0ABU4UJJ8_9GAMM</name>
<evidence type="ECO:0000259" key="1">
    <source>
        <dbReference type="Pfam" id="PF13358"/>
    </source>
</evidence>
<organism evidence="2 3">
    <name type="scientific">Methylomonas defluvii</name>
    <dbReference type="NCBI Taxonomy" id="3045149"/>
    <lineage>
        <taxon>Bacteria</taxon>
        <taxon>Pseudomonadati</taxon>
        <taxon>Pseudomonadota</taxon>
        <taxon>Gammaproteobacteria</taxon>
        <taxon>Methylococcales</taxon>
        <taxon>Methylococcaceae</taxon>
        <taxon>Methylomonas</taxon>
    </lineage>
</organism>
<dbReference type="Gene3D" id="3.30.420.10">
    <property type="entry name" value="Ribonuclease H-like superfamily/Ribonuclease H"/>
    <property type="match status" value="1"/>
</dbReference>
<dbReference type="Proteomes" id="UP001284537">
    <property type="component" value="Unassembled WGS sequence"/>
</dbReference>
<dbReference type="PANTHER" id="PTHR30347">
    <property type="entry name" value="POTASSIUM CHANNEL RELATED"/>
    <property type="match status" value="1"/>
</dbReference>